<gene>
    <name evidence="1" type="ORF">ACH4TF_28455</name>
</gene>
<reference evidence="1 2" key="1">
    <citation type="submission" date="2024-10" db="EMBL/GenBank/DDBJ databases">
        <title>The Natural Products Discovery Center: Release of the First 8490 Sequenced Strains for Exploring Actinobacteria Biosynthetic Diversity.</title>
        <authorList>
            <person name="Kalkreuter E."/>
            <person name="Kautsar S.A."/>
            <person name="Yang D."/>
            <person name="Bader C.D."/>
            <person name="Teijaro C.N."/>
            <person name="Fluegel L."/>
            <person name="Davis C.M."/>
            <person name="Simpson J.R."/>
            <person name="Lauterbach L."/>
            <person name="Steele A.D."/>
            <person name="Gui C."/>
            <person name="Meng S."/>
            <person name="Li G."/>
            <person name="Viehrig K."/>
            <person name="Ye F."/>
            <person name="Su P."/>
            <person name="Kiefer A.F."/>
            <person name="Nichols A."/>
            <person name="Cepeda A.J."/>
            <person name="Yan W."/>
            <person name="Fan B."/>
            <person name="Jiang Y."/>
            <person name="Adhikari A."/>
            <person name="Zheng C.-J."/>
            <person name="Schuster L."/>
            <person name="Cowan T.M."/>
            <person name="Smanski M.J."/>
            <person name="Chevrette M.G."/>
            <person name="De Carvalho L.P.S."/>
            <person name="Shen B."/>
        </authorList>
    </citation>
    <scope>NUCLEOTIDE SEQUENCE [LARGE SCALE GENOMIC DNA]</scope>
    <source>
        <strain evidence="1 2">NPDC020979</strain>
    </source>
</reference>
<dbReference type="Proteomes" id="UP001611162">
    <property type="component" value="Unassembled WGS sequence"/>
</dbReference>
<accession>A0ABW7TA03</accession>
<evidence type="ECO:0000313" key="1">
    <source>
        <dbReference type="EMBL" id="MFI0914357.1"/>
    </source>
</evidence>
<organism evidence="1 2">
    <name type="scientific">Streptomyces abikoensis</name>
    <dbReference type="NCBI Taxonomy" id="97398"/>
    <lineage>
        <taxon>Bacteria</taxon>
        <taxon>Bacillati</taxon>
        <taxon>Actinomycetota</taxon>
        <taxon>Actinomycetes</taxon>
        <taxon>Kitasatosporales</taxon>
        <taxon>Streptomycetaceae</taxon>
        <taxon>Streptomyces</taxon>
    </lineage>
</organism>
<name>A0ABW7TA03_9ACTN</name>
<dbReference type="EMBL" id="JBIRRB010000011">
    <property type="protein sequence ID" value="MFI0914357.1"/>
    <property type="molecule type" value="Genomic_DNA"/>
</dbReference>
<evidence type="ECO:0000313" key="2">
    <source>
        <dbReference type="Proteomes" id="UP001611162"/>
    </source>
</evidence>
<dbReference type="RefSeq" id="WP_397614347.1">
    <property type="nucleotide sequence ID" value="NZ_JBIRRB010000011.1"/>
</dbReference>
<comment type="caution">
    <text evidence="1">The sequence shown here is derived from an EMBL/GenBank/DDBJ whole genome shotgun (WGS) entry which is preliminary data.</text>
</comment>
<sequence>MTSTHNPLPNLGLCPVCQREIRVRKAGALYAHHCDGDGREPAARLEPTFARWLHAQAGRRDYHENRITHLAQTQFHGCTRSPNRTPADVTWTSAEELHGHRHLIQLARTGSDAMVPYSGERCDWRCRDILHAGEVYDQLLAARDPS</sequence>
<keyword evidence="2" id="KW-1185">Reference proteome</keyword>
<proteinExistence type="predicted"/>
<protein>
    <submittedName>
        <fullName evidence="1">Uncharacterized protein</fullName>
    </submittedName>
</protein>